<dbReference type="PANTHER" id="PTHR15350">
    <property type="entry name" value="COP9 SIGNALOSOME COMPLEX SUBUNIT 7/DENDRITIC CELL PROTEIN GA17"/>
    <property type="match status" value="1"/>
</dbReference>
<dbReference type="EMBL" id="UYSL01020462">
    <property type="protein sequence ID" value="VDL74713.1"/>
    <property type="molecule type" value="Genomic_DNA"/>
</dbReference>
<dbReference type="Proteomes" id="UP000271162">
    <property type="component" value="Unassembled WGS sequence"/>
</dbReference>
<evidence type="ECO:0000259" key="3">
    <source>
        <dbReference type="PROSITE" id="PS50250"/>
    </source>
</evidence>
<evidence type="ECO:0000256" key="2">
    <source>
        <dbReference type="ARBA" id="ARBA00022790"/>
    </source>
</evidence>
<dbReference type="InterPro" id="IPR045237">
    <property type="entry name" value="COPS7/eIF3m"/>
</dbReference>
<dbReference type="WBParaSite" id="NBR_0001112301-mRNA-1">
    <property type="protein sequence ID" value="NBR_0001112301-mRNA-1"/>
    <property type="gene ID" value="NBR_0001112301"/>
</dbReference>
<sequence>MLRILPRIFNARKLSLRTLNTEKPKVQKEKKEEMLAKKTPSGKLDELALQQTNPLLFKTLQVFSYGTVKDLPKEVDLPPAALSKLRQLSLISLAANSSSNRQLPYAEVMQFLELSATRELEDIVIDAIYNKLIKARLDSKGQFVEVDDWASRDTPLEAIPDIIDMFQQFSHRVADVRQSALQDADRRDAQVLADLKRAQQVEADLVAARKAHDESMLLELEMVCLPCIFLPVLLAIYLKFIQPILPQRWVEFLDPILYPTCPAKPPAPEASGSDICQFVIFGSSFVNSSFFLINKQEHSASEACSAGVNETKKEL</sequence>
<keyword evidence="2" id="KW-0736">Signalosome</keyword>
<accession>A0A158R031</accession>
<evidence type="ECO:0000313" key="4">
    <source>
        <dbReference type="EMBL" id="VDL74713.1"/>
    </source>
</evidence>
<dbReference type="AlphaFoldDB" id="A0A158R031"/>
<comment type="similarity">
    <text evidence="1">Belongs to the CSN7/EIF3M family. CSN7 subfamily.</text>
</comment>
<dbReference type="SMART" id="SM00088">
    <property type="entry name" value="PINT"/>
    <property type="match status" value="1"/>
</dbReference>
<evidence type="ECO:0000256" key="1">
    <source>
        <dbReference type="ARBA" id="ARBA00008482"/>
    </source>
</evidence>
<dbReference type="Pfam" id="PF01399">
    <property type="entry name" value="PCI"/>
    <property type="match status" value="1"/>
</dbReference>
<dbReference type="GO" id="GO:0008180">
    <property type="term" value="C:COP9 signalosome"/>
    <property type="evidence" value="ECO:0007669"/>
    <property type="project" value="UniProtKB-KW"/>
</dbReference>
<reference evidence="6" key="1">
    <citation type="submission" date="2016-04" db="UniProtKB">
        <authorList>
            <consortium name="WormBaseParasite"/>
        </authorList>
    </citation>
    <scope>IDENTIFICATION</scope>
</reference>
<gene>
    <name evidence="4" type="ORF">NBR_LOCUS11124</name>
</gene>
<evidence type="ECO:0000313" key="5">
    <source>
        <dbReference type="Proteomes" id="UP000271162"/>
    </source>
</evidence>
<reference evidence="4 5" key="2">
    <citation type="submission" date="2018-11" db="EMBL/GenBank/DDBJ databases">
        <authorList>
            <consortium name="Pathogen Informatics"/>
        </authorList>
    </citation>
    <scope>NUCLEOTIDE SEQUENCE [LARGE SCALE GENOMIC DNA]</scope>
</reference>
<dbReference type="PANTHER" id="PTHR15350:SF5">
    <property type="entry name" value="COP9 SIGNALOSOME COMPLEX SUBUNIT 7"/>
    <property type="match status" value="1"/>
</dbReference>
<dbReference type="STRING" id="27835.A0A158R031"/>
<dbReference type="InterPro" id="IPR000717">
    <property type="entry name" value="PCI_dom"/>
</dbReference>
<protein>
    <submittedName>
        <fullName evidence="6">COP9 signalosome complex subunit 7 (inferred by orthology to a D. melanogaster protein)</fullName>
    </submittedName>
</protein>
<dbReference type="PROSITE" id="PS50250">
    <property type="entry name" value="PCI"/>
    <property type="match status" value="1"/>
</dbReference>
<evidence type="ECO:0000313" key="6">
    <source>
        <dbReference type="WBParaSite" id="NBR_0001112301-mRNA-1"/>
    </source>
</evidence>
<proteinExistence type="inferred from homology"/>
<feature type="domain" description="PCI" evidence="3">
    <location>
        <begin position="1"/>
        <end position="151"/>
    </location>
</feature>
<keyword evidence="5" id="KW-1185">Reference proteome</keyword>
<name>A0A158R031_NIPBR</name>
<dbReference type="OMA" id="RDTPINT"/>
<organism evidence="6">
    <name type="scientific">Nippostrongylus brasiliensis</name>
    <name type="common">Rat hookworm</name>
    <dbReference type="NCBI Taxonomy" id="27835"/>
    <lineage>
        <taxon>Eukaryota</taxon>
        <taxon>Metazoa</taxon>
        <taxon>Ecdysozoa</taxon>
        <taxon>Nematoda</taxon>
        <taxon>Chromadorea</taxon>
        <taxon>Rhabditida</taxon>
        <taxon>Rhabditina</taxon>
        <taxon>Rhabditomorpha</taxon>
        <taxon>Strongyloidea</taxon>
        <taxon>Heligmosomidae</taxon>
        <taxon>Nippostrongylus</taxon>
    </lineage>
</organism>